<dbReference type="InterPro" id="IPR043502">
    <property type="entry name" value="DNA/RNA_pol_sf"/>
</dbReference>
<evidence type="ECO:0000259" key="2">
    <source>
        <dbReference type="PROSITE" id="PS50994"/>
    </source>
</evidence>
<feature type="domain" description="Integrase catalytic" evidence="2">
    <location>
        <begin position="1"/>
        <end position="108"/>
    </location>
</feature>
<sequence>MVERQFGKKIKRIRCDNGGEFTSNQMRNFYSDQGIALETTCPHTPQQNGVVERKHRHLLEVARAIRFEANLPIKFWGECVLTATYIINRVPSKVLNNKTPYEVLLGKIPSYDHMKVFGCLAYYWNNDTKGDKFEPRGKRGVFLGYPHGTKGYKVYDIEQKKMIISRHVQFVEESFPFRDDNLNKEGKAPACEDNTDEEWMKGGDATHMHANIRSNNLDPGPQENESIHDEEDESPGSAGDHNLEQNETHEVLDDPSESHTPLIHKRTRFQPQHLKDYAVKLPPSIDHANPIHEQSTSTVHPLAHYISYNNFSTNHKAFLAAIDSHDEPKSFKEASQDDRWKDAMQKEIKALEQNGTWTLEELPNGKKAIDSKWVYKIKHKPNGEVERYKARLVAKGFTQLEGVDYHDTFAPVAKLVTMRALLSVAVKRGWHIHQLDVNNAFLHGDLEEEVYMKVPQGFSQEKETRVCRLRKSIYGLKQASRNWYHKFTSCLMNLGFKQSVADPSLFIHKTGKTYVAALIYVDDVIVVGNDMNKMQATKIELHDQFTIKDLGSLKYFLGIEVARTKEGIVLSQRKYTLDILRDMGLEGCRPSTFPMEQGLKLDKCENEQRVDAAQYRRLVGRLLYLQATRPDITYSVNVLSQFVADPREPHLEAAIRVVRYLKTTLGQGIMLPKEGGTQLVAYCDSDWMGCPLTRRSRTGYLLVLGGAPVSWKSKKQSVVSRSSAEAEYRAMAATVSEILWFRWLLTELDAPQENSTTLFCDNEAARHIANNPVFHERTKHVEMDCHFVREQVESKEILPACIKSQLQVADLLTKPLGGPQLQSLTVKLGITNLHAPT</sequence>
<dbReference type="Pfam" id="PF07727">
    <property type="entry name" value="RVT_2"/>
    <property type="match status" value="1"/>
</dbReference>
<comment type="caution">
    <text evidence="3">The sequence shown here is derived from an EMBL/GenBank/DDBJ whole genome shotgun (WGS) entry which is preliminary data.</text>
</comment>
<dbReference type="GO" id="GO:0015074">
    <property type="term" value="P:DNA integration"/>
    <property type="evidence" value="ECO:0007669"/>
    <property type="project" value="InterPro"/>
</dbReference>
<dbReference type="GO" id="GO:0003676">
    <property type="term" value="F:nucleic acid binding"/>
    <property type="evidence" value="ECO:0007669"/>
    <property type="project" value="InterPro"/>
</dbReference>
<dbReference type="EMBL" id="SZYD01001391">
    <property type="protein sequence ID" value="KAD0786919.1"/>
    <property type="molecule type" value="Genomic_DNA"/>
</dbReference>
<dbReference type="PANTHER" id="PTHR11439:SF498">
    <property type="entry name" value="DNAK FAMILY PROTEIN"/>
    <property type="match status" value="1"/>
</dbReference>
<dbReference type="PROSITE" id="PS50994">
    <property type="entry name" value="INTEGRASE"/>
    <property type="match status" value="1"/>
</dbReference>
<dbReference type="SUPFAM" id="SSF53098">
    <property type="entry name" value="Ribonuclease H-like"/>
    <property type="match status" value="1"/>
</dbReference>
<dbReference type="AlphaFoldDB" id="A0A5N6LE47"/>
<evidence type="ECO:0000256" key="1">
    <source>
        <dbReference type="SAM" id="MobiDB-lite"/>
    </source>
</evidence>
<gene>
    <name evidence="3" type="ORF">E3N88_43719</name>
</gene>
<evidence type="ECO:0000313" key="4">
    <source>
        <dbReference type="Proteomes" id="UP000326396"/>
    </source>
</evidence>
<dbReference type="Gene3D" id="3.30.420.10">
    <property type="entry name" value="Ribonuclease H-like superfamily/Ribonuclease H"/>
    <property type="match status" value="1"/>
</dbReference>
<feature type="compositionally biased region" description="Basic and acidic residues" evidence="1">
    <location>
        <begin position="198"/>
        <end position="207"/>
    </location>
</feature>
<name>A0A5N6LE47_9ASTR</name>
<dbReference type="InterPro" id="IPR057670">
    <property type="entry name" value="SH3_retrovirus"/>
</dbReference>
<dbReference type="CDD" id="cd09272">
    <property type="entry name" value="RNase_HI_RT_Ty1"/>
    <property type="match status" value="1"/>
</dbReference>
<dbReference type="Proteomes" id="UP000326396">
    <property type="component" value="Unassembled WGS sequence"/>
</dbReference>
<organism evidence="3 4">
    <name type="scientific">Mikania micrantha</name>
    <name type="common">bitter vine</name>
    <dbReference type="NCBI Taxonomy" id="192012"/>
    <lineage>
        <taxon>Eukaryota</taxon>
        <taxon>Viridiplantae</taxon>
        <taxon>Streptophyta</taxon>
        <taxon>Embryophyta</taxon>
        <taxon>Tracheophyta</taxon>
        <taxon>Spermatophyta</taxon>
        <taxon>Magnoliopsida</taxon>
        <taxon>eudicotyledons</taxon>
        <taxon>Gunneridae</taxon>
        <taxon>Pentapetalae</taxon>
        <taxon>asterids</taxon>
        <taxon>campanulids</taxon>
        <taxon>Asterales</taxon>
        <taxon>Asteraceae</taxon>
        <taxon>Asteroideae</taxon>
        <taxon>Heliantheae alliance</taxon>
        <taxon>Eupatorieae</taxon>
        <taxon>Mikania</taxon>
    </lineage>
</organism>
<dbReference type="PANTHER" id="PTHR11439">
    <property type="entry name" value="GAG-POL-RELATED RETROTRANSPOSON"/>
    <property type="match status" value="1"/>
</dbReference>
<protein>
    <recommendedName>
        <fullName evidence="2">Integrase catalytic domain-containing protein</fullName>
    </recommendedName>
</protein>
<dbReference type="InterPro" id="IPR001584">
    <property type="entry name" value="Integrase_cat-core"/>
</dbReference>
<dbReference type="OrthoDB" id="414104at2759"/>
<accession>A0A5N6LE47</accession>
<evidence type="ECO:0000313" key="3">
    <source>
        <dbReference type="EMBL" id="KAD0786919.1"/>
    </source>
</evidence>
<reference evidence="3 4" key="1">
    <citation type="submission" date="2019-05" db="EMBL/GenBank/DDBJ databases">
        <title>Mikania micrantha, genome provides insights into the molecular mechanism of rapid growth.</title>
        <authorList>
            <person name="Liu B."/>
        </authorList>
    </citation>
    <scope>NUCLEOTIDE SEQUENCE [LARGE SCALE GENOMIC DNA]</scope>
    <source>
        <strain evidence="3">NLD-2019</strain>
        <tissue evidence="3">Leaf</tissue>
    </source>
</reference>
<feature type="region of interest" description="Disordered" evidence="1">
    <location>
        <begin position="179"/>
        <end position="243"/>
    </location>
</feature>
<dbReference type="SUPFAM" id="SSF56672">
    <property type="entry name" value="DNA/RNA polymerases"/>
    <property type="match status" value="1"/>
</dbReference>
<dbReference type="InterPro" id="IPR012337">
    <property type="entry name" value="RNaseH-like_sf"/>
</dbReference>
<dbReference type="InterPro" id="IPR036397">
    <property type="entry name" value="RNaseH_sf"/>
</dbReference>
<proteinExistence type="predicted"/>
<dbReference type="Pfam" id="PF25597">
    <property type="entry name" value="SH3_retrovirus"/>
    <property type="match status" value="1"/>
</dbReference>
<keyword evidence="4" id="KW-1185">Reference proteome</keyword>
<dbReference type="InterPro" id="IPR013103">
    <property type="entry name" value="RVT_2"/>
</dbReference>